<proteinExistence type="predicted"/>
<gene>
    <name evidence="5" type="ORF">T265_02790</name>
</gene>
<accession>A0A075AI18</accession>
<feature type="region of interest" description="Disordered" evidence="3">
    <location>
        <begin position="566"/>
        <end position="588"/>
    </location>
</feature>
<evidence type="ECO:0000313" key="6">
    <source>
        <dbReference type="Proteomes" id="UP000054324"/>
    </source>
</evidence>
<feature type="region of interest" description="Disordered" evidence="3">
    <location>
        <begin position="93"/>
        <end position="160"/>
    </location>
</feature>
<name>A0A075AI18_OPIVI</name>
<organism evidence="5 6">
    <name type="scientific">Opisthorchis viverrini</name>
    <name type="common">Southeast Asian liver fluke</name>
    <dbReference type="NCBI Taxonomy" id="6198"/>
    <lineage>
        <taxon>Eukaryota</taxon>
        <taxon>Metazoa</taxon>
        <taxon>Spiralia</taxon>
        <taxon>Lophotrochozoa</taxon>
        <taxon>Platyhelminthes</taxon>
        <taxon>Trematoda</taxon>
        <taxon>Digenea</taxon>
        <taxon>Opisthorchiida</taxon>
        <taxon>Opisthorchiata</taxon>
        <taxon>Opisthorchiidae</taxon>
        <taxon>Opisthorchis</taxon>
    </lineage>
</organism>
<dbReference type="KEGG" id="ovi:T265_02790"/>
<evidence type="ECO:0000259" key="4">
    <source>
        <dbReference type="PROSITE" id="PS51252"/>
    </source>
</evidence>
<evidence type="ECO:0000256" key="3">
    <source>
        <dbReference type="SAM" id="MobiDB-lite"/>
    </source>
</evidence>
<dbReference type="GO" id="GO:0004867">
    <property type="term" value="F:serine-type endopeptidase inhibitor activity"/>
    <property type="evidence" value="ECO:0007669"/>
    <property type="project" value="UniProtKB-KW"/>
</dbReference>
<dbReference type="Proteomes" id="UP000054324">
    <property type="component" value="Unassembled WGS sequence"/>
</dbReference>
<feature type="compositionally biased region" description="Basic and acidic residues" evidence="3">
    <location>
        <begin position="421"/>
        <end position="432"/>
    </location>
</feature>
<dbReference type="PROSITE" id="PS51252">
    <property type="entry name" value="ANTISTASIN"/>
    <property type="match status" value="1"/>
</dbReference>
<keyword evidence="2" id="KW-0722">Serine protease inhibitor</keyword>
<dbReference type="RefSeq" id="XP_009165379.1">
    <property type="nucleotide sequence ID" value="XM_009167115.1"/>
</dbReference>
<keyword evidence="6" id="KW-1185">Reference proteome</keyword>
<sequence>MGHLILIDAHNVIGHEITQLSSPFSGSAPSICRESDIGIAYREMVWKIFFFWISLYCLVFETESLSKPLRYENNKRVGYDDFPSRQRRLRLLREESDSSVSHPRRLKDVDDNDSPSDDTLPDEETRRLSARQNLRSDWQSDTRIGKRRGRRPNEKRAKIPRFSYMPIEMDGIKMGEDESLPGFDEPRFPKVTNRLFKGPEPKPDRLMRLEQNSPPLSEKLSTFSRLKENVGRRGKQLNREEVSPAKRLNLPDKHQEGFPRKKAPSTLGESQNQRNLLSGDEATENRNDPFWVGRPKLPMKGGPKLNEPPPFLWKSDERLGAPKTPSGKQLIETSMERIHPENVLKDSIDDSHAVYLESITPVKSFRPKTQKDTVLLRARSPRLSDPSFSDIMSDLNKRESSRMNEDSMMLRKTESSTGSVETRKSKRLDSKTNSKQTKKWMNLKLLVDDSGQLKVQMNPEQTFETKADRPRADQTTKTRAGTNERKEAKPQAMFSPAQMFNWRETPTREFERPGLGRSAGTSAWSAPVEGSLDKKSSLADTNINQFHPSVPTADFSSPLFNPPESGPLPVFVNSPVDQMPDSTNLQPKWNKPKLLFEKVKSTLQRELVQQSQSNAKSDKSIGEISAVESEAIPAVLDIDNPLLSGCKREVCSKECPGGLRKLSSKTGCPTCDCCPVVECKTVCSIGYDADDDGCPTCKCSDQSK</sequence>
<feature type="compositionally biased region" description="Basic and acidic residues" evidence="3">
    <location>
        <begin position="225"/>
        <end position="259"/>
    </location>
</feature>
<feature type="compositionally biased region" description="Basic and acidic residues" evidence="3">
    <location>
        <begin position="395"/>
        <end position="414"/>
    </location>
</feature>
<feature type="compositionally biased region" description="Polar residues" evidence="3">
    <location>
        <begin position="267"/>
        <end position="276"/>
    </location>
</feature>
<dbReference type="GeneID" id="20316978"/>
<feature type="compositionally biased region" description="Polar residues" evidence="3">
    <location>
        <begin position="210"/>
        <end position="224"/>
    </location>
</feature>
<dbReference type="AlphaFoldDB" id="A0A075AI18"/>
<dbReference type="InterPro" id="IPR004094">
    <property type="entry name" value="Antistasin-like"/>
</dbReference>
<feature type="domain" description="Antistasin-like" evidence="4">
    <location>
        <begin position="674"/>
        <end position="699"/>
    </location>
</feature>
<feature type="region of interest" description="Disordered" evidence="3">
    <location>
        <begin position="462"/>
        <end position="490"/>
    </location>
</feature>
<feature type="region of interest" description="Disordered" evidence="3">
    <location>
        <begin position="383"/>
        <end position="436"/>
    </location>
</feature>
<feature type="compositionally biased region" description="Acidic residues" evidence="3">
    <location>
        <begin position="110"/>
        <end position="122"/>
    </location>
</feature>
<evidence type="ECO:0000313" key="5">
    <source>
        <dbReference type="EMBL" id="KER30859.1"/>
    </source>
</evidence>
<feature type="region of interest" description="Disordered" evidence="3">
    <location>
        <begin position="184"/>
        <end position="303"/>
    </location>
</feature>
<dbReference type="InterPro" id="IPR011061">
    <property type="entry name" value="Hirudin/antistatin"/>
</dbReference>
<dbReference type="EMBL" id="KL596654">
    <property type="protein sequence ID" value="KER30859.1"/>
    <property type="molecule type" value="Genomic_DNA"/>
</dbReference>
<dbReference type="SUPFAM" id="SSF57262">
    <property type="entry name" value="Leech antihemostatic proteins"/>
    <property type="match status" value="1"/>
</dbReference>
<dbReference type="Pfam" id="PF02822">
    <property type="entry name" value="Antistasin"/>
    <property type="match status" value="1"/>
</dbReference>
<evidence type="ECO:0000256" key="1">
    <source>
        <dbReference type="ARBA" id="ARBA00022690"/>
    </source>
</evidence>
<keyword evidence="1" id="KW-0646">Protease inhibitor</keyword>
<protein>
    <recommendedName>
        <fullName evidence="4">Antistasin-like domain-containing protein</fullName>
    </recommendedName>
</protein>
<dbReference type="OrthoDB" id="5976811at2759"/>
<dbReference type="CTD" id="20316978"/>
<feature type="compositionally biased region" description="Basic and acidic residues" evidence="3">
    <location>
        <begin position="463"/>
        <end position="489"/>
    </location>
</feature>
<evidence type="ECO:0000256" key="2">
    <source>
        <dbReference type="ARBA" id="ARBA00022900"/>
    </source>
</evidence>
<feature type="compositionally biased region" description="Basic and acidic residues" evidence="3">
    <location>
        <begin position="197"/>
        <end position="208"/>
    </location>
</feature>
<dbReference type="Gene3D" id="2.10.22.10">
    <property type="entry name" value="Antistasin, domain 1"/>
    <property type="match status" value="1"/>
</dbReference>
<reference evidence="5 6" key="1">
    <citation type="submission" date="2013-11" db="EMBL/GenBank/DDBJ databases">
        <title>Opisthorchis viverrini - life in the bile duct.</title>
        <authorList>
            <person name="Young N.D."/>
            <person name="Nagarajan N."/>
            <person name="Lin S.J."/>
            <person name="Korhonen P.K."/>
            <person name="Jex A.R."/>
            <person name="Hall R.S."/>
            <person name="Safavi-Hemami H."/>
            <person name="Kaewkong W."/>
            <person name="Bertrand D."/>
            <person name="Gao S."/>
            <person name="Seet Q."/>
            <person name="Wongkham S."/>
            <person name="Teh B.T."/>
            <person name="Wongkham C."/>
            <person name="Intapan P.M."/>
            <person name="Maleewong W."/>
            <person name="Yang X."/>
            <person name="Hu M."/>
            <person name="Wang Z."/>
            <person name="Hofmann A."/>
            <person name="Sternberg P.W."/>
            <person name="Tan P."/>
            <person name="Wang J."/>
            <person name="Gasser R.B."/>
        </authorList>
    </citation>
    <scope>NUCLEOTIDE SEQUENCE [LARGE SCALE GENOMIC DNA]</scope>
</reference>